<dbReference type="GO" id="GO:0046983">
    <property type="term" value="F:protein dimerization activity"/>
    <property type="evidence" value="ECO:0007669"/>
    <property type="project" value="InterPro"/>
</dbReference>
<feature type="compositionally biased region" description="Acidic residues" evidence="1">
    <location>
        <begin position="134"/>
        <end position="146"/>
    </location>
</feature>
<dbReference type="InterPro" id="IPR008906">
    <property type="entry name" value="HATC_C_dom"/>
</dbReference>
<reference evidence="4" key="1">
    <citation type="journal article" date="2015" name="Genome Announc.">
        <title>Draft genome sequence of the fungus Penicillium brasilianum MG11.</title>
        <authorList>
            <person name="Horn F."/>
            <person name="Linde J."/>
            <person name="Mattern D.J."/>
            <person name="Walther G."/>
            <person name="Guthke R."/>
            <person name="Brakhage A.A."/>
            <person name="Valiante V."/>
        </authorList>
    </citation>
    <scope>NUCLEOTIDE SEQUENCE [LARGE SCALE GENOMIC DNA]</scope>
    <source>
        <strain evidence="4">MG11</strain>
    </source>
</reference>
<dbReference type="PANTHER" id="PTHR47611">
    <property type="entry name" value="HAT DIMERISATION DOMAIN, C-TERMINAL"/>
    <property type="match status" value="1"/>
</dbReference>
<evidence type="ECO:0000256" key="1">
    <source>
        <dbReference type="SAM" id="MobiDB-lite"/>
    </source>
</evidence>
<feature type="region of interest" description="Disordered" evidence="1">
    <location>
        <begin position="115"/>
        <end position="218"/>
    </location>
</feature>
<dbReference type="SUPFAM" id="SSF53098">
    <property type="entry name" value="Ribonuclease H-like"/>
    <property type="match status" value="1"/>
</dbReference>
<dbReference type="EMBL" id="CDHK01000008">
    <property type="protein sequence ID" value="CEJ59895.1"/>
    <property type="molecule type" value="Genomic_DNA"/>
</dbReference>
<evidence type="ECO:0000313" key="4">
    <source>
        <dbReference type="Proteomes" id="UP000042958"/>
    </source>
</evidence>
<sequence>MIGLDQIIQASQQDELTRYLDGTTVSSIPIRAFWKENQTTFPALAKLARDMLSIPATSAGVERLFNTARDVCHYRRGSLNATTIQELMLYRCTTQFEVEEDGIAFRKEYLSEGEIEADHEEKDAQQLEGTVDPISDDEESDEDDAQEGLVLIQAQSATQGPSKRALGKRRKSVASERDTEGHRDSNEEEDVPLPETQQRVSGRSRKRSRHNDDQFIVY</sequence>
<dbReference type="InterPro" id="IPR012337">
    <property type="entry name" value="RNaseH-like_sf"/>
</dbReference>
<accession>A0A0F7TWX2</accession>
<dbReference type="PANTHER" id="PTHR47611:SF1">
    <property type="entry name" value="CCHC-TYPE DOMAIN-CONTAINING PROTEIN"/>
    <property type="match status" value="1"/>
</dbReference>
<evidence type="ECO:0000313" key="3">
    <source>
        <dbReference type="EMBL" id="CEJ59895.1"/>
    </source>
</evidence>
<gene>
    <name evidence="3" type="ORF">PMG11_08496</name>
</gene>
<name>A0A0F7TWX2_PENBI</name>
<dbReference type="STRING" id="104259.A0A0F7TWX2"/>
<feature type="domain" description="HAT C-terminal dimerisation" evidence="2">
    <location>
        <begin position="15"/>
        <end position="89"/>
    </location>
</feature>
<keyword evidence="4" id="KW-1185">Reference proteome</keyword>
<proteinExistence type="predicted"/>
<protein>
    <recommendedName>
        <fullName evidence="2">HAT C-terminal dimerisation domain-containing protein</fullName>
    </recommendedName>
</protein>
<dbReference type="Pfam" id="PF05699">
    <property type="entry name" value="Dimer_Tnp_hAT"/>
    <property type="match status" value="1"/>
</dbReference>
<dbReference type="Proteomes" id="UP000042958">
    <property type="component" value="Unassembled WGS sequence"/>
</dbReference>
<evidence type="ECO:0000259" key="2">
    <source>
        <dbReference type="Pfam" id="PF05699"/>
    </source>
</evidence>
<organism evidence="3 4">
    <name type="scientific">Penicillium brasilianum</name>
    <dbReference type="NCBI Taxonomy" id="104259"/>
    <lineage>
        <taxon>Eukaryota</taxon>
        <taxon>Fungi</taxon>
        <taxon>Dikarya</taxon>
        <taxon>Ascomycota</taxon>
        <taxon>Pezizomycotina</taxon>
        <taxon>Eurotiomycetes</taxon>
        <taxon>Eurotiomycetidae</taxon>
        <taxon>Eurotiales</taxon>
        <taxon>Aspergillaceae</taxon>
        <taxon>Penicillium</taxon>
    </lineage>
</organism>
<dbReference type="OrthoDB" id="4507940at2759"/>
<dbReference type="AlphaFoldDB" id="A0A0F7TWX2"/>
<feature type="compositionally biased region" description="Basic and acidic residues" evidence="1">
    <location>
        <begin position="173"/>
        <end position="185"/>
    </location>
</feature>